<evidence type="ECO:0000313" key="3">
    <source>
        <dbReference type="Proteomes" id="UP000640912"/>
    </source>
</evidence>
<accession>A0ABS1LWV6</accession>
<gene>
    <name evidence="2" type="ORF">JEM47_05350</name>
</gene>
<feature type="signal peptide" evidence="1">
    <location>
        <begin position="1"/>
        <end position="24"/>
    </location>
</feature>
<keyword evidence="3" id="KW-1185">Reference proteome</keyword>
<evidence type="ECO:0000313" key="2">
    <source>
        <dbReference type="EMBL" id="MBL1071918.1"/>
    </source>
</evidence>
<comment type="caution">
    <text evidence="2">The sequence shown here is derived from an EMBL/GenBank/DDBJ whole genome shotgun (WGS) entry which is preliminary data.</text>
</comment>
<proteinExistence type="predicted"/>
<dbReference type="Proteomes" id="UP000640912">
    <property type="component" value="Unassembled WGS sequence"/>
</dbReference>
<sequence>MKVIKKNLKWIVAGLMLVLGMAGASVVYGQPHVVTASHVDKYGRQGKYTVPKGMRGTWVSRSKKSAYKTIKLTAHTATFVAKSSFYKKLDGKWTLYNMNNHWYDKHFETDWGGKASTKSIKSHWLATRNQGKKGTVFFKFGWTFDDARSFTLRKAASNAIRFDNPSFQNNYYRK</sequence>
<reference evidence="2 3" key="1">
    <citation type="journal article" date="2021" name="Microorganisms">
        <title>Dual Inhibition of Salmonella enterica and Clostridium perfringens by New Probiotic Candidates Isolated from Chicken Intestinal Mucosa.</title>
        <authorList>
            <person name="Lone A."/>
            <person name="Mottawea W."/>
            <person name="Ait Chait Y."/>
            <person name="Hammami R."/>
        </authorList>
    </citation>
    <scope>NUCLEOTIDE SEQUENCE [LARGE SCALE GENOMIC DNA]</scope>
    <source>
        <strain evidence="2 3">A12</strain>
    </source>
</reference>
<feature type="chain" id="PRO_5045442199" evidence="1">
    <location>
        <begin position="25"/>
        <end position="174"/>
    </location>
</feature>
<organism evidence="2 3">
    <name type="scientific">Lactobacillus kitasatonis</name>
    <dbReference type="NCBI Taxonomy" id="237446"/>
    <lineage>
        <taxon>Bacteria</taxon>
        <taxon>Bacillati</taxon>
        <taxon>Bacillota</taxon>
        <taxon>Bacilli</taxon>
        <taxon>Lactobacillales</taxon>
        <taxon>Lactobacillaceae</taxon>
        <taxon>Lactobacillus</taxon>
    </lineage>
</organism>
<dbReference type="EMBL" id="JAEHNR010000033">
    <property type="protein sequence ID" value="MBL1071918.1"/>
    <property type="molecule type" value="Genomic_DNA"/>
</dbReference>
<protein>
    <submittedName>
        <fullName evidence="2">Uncharacterized protein</fullName>
    </submittedName>
</protein>
<dbReference type="RefSeq" id="WP_202018080.1">
    <property type="nucleotide sequence ID" value="NZ_JAEHNR010000033.1"/>
</dbReference>
<evidence type="ECO:0000256" key="1">
    <source>
        <dbReference type="SAM" id="SignalP"/>
    </source>
</evidence>
<name>A0ABS1LWV6_9LACO</name>
<keyword evidence="1" id="KW-0732">Signal</keyword>